<evidence type="ECO:0000313" key="3">
    <source>
        <dbReference type="EMBL" id="SEU03626.1"/>
    </source>
</evidence>
<reference evidence="4 5" key="1">
    <citation type="submission" date="2016-10" db="EMBL/GenBank/DDBJ databases">
        <authorList>
            <person name="Varghese N."/>
            <person name="Submissions S."/>
        </authorList>
    </citation>
    <scope>NUCLEOTIDE SEQUENCE [LARGE SCALE GENOMIC DNA]</scope>
    <source>
        <strain evidence="2 5">CDM_1</strain>
        <strain evidence="4">CDM_6</strain>
    </source>
</reference>
<evidence type="ECO:0000313" key="4">
    <source>
        <dbReference type="Proteomes" id="UP000199320"/>
    </source>
</evidence>
<feature type="compositionally biased region" description="Basic and acidic residues" evidence="1">
    <location>
        <begin position="504"/>
        <end position="525"/>
    </location>
</feature>
<feature type="region of interest" description="Disordered" evidence="1">
    <location>
        <begin position="486"/>
        <end position="531"/>
    </location>
</feature>
<dbReference type="Proteomes" id="UP000324021">
    <property type="component" value="Unassembled WGS sequence"/>
</dbReference>
<dbReference type="Proteomes" id="UP000199320">
    <property type="component" value="Unassembled WGS sequence"/>
</dbReference>
<dbReference type="AlphaFoldDB" id="A0A1G6V2D2"/>
<dbReference type="PANTHER" id="PTHR10151:SF120">
    <property type="entry name" value="BIS(5'-ADENOSYL)-TRIPHOSPHATASE"/>
    <property type="match status" value="1"/>
</dbReference>
<name>A0A1G6V2D2_9EURY</name>
<dbReference type="InterPro" id="IPR017850">
    <property type="entry name" value="Alkaline_phosphatase_core_sf"/>
</dbReference>
<dbReference type="Pfam" id="PF01663">
    <property type="entry name" value="Phosphodiest"/>
    <property type="match status" value="1"/>
</dbReference>
<evidence type="ECO:0000313" key="5">
    <source>
        <dbReference type="Proteomes" id="UP000324021"/>
    </source>
</evidence>
<protein>
    <submittedName>
        <fullName evidence="2">Predicted phosphohydrolase or phosphomutase, AlkP superfamily</fullName>
    </submittedName>
</protein>
<accession>A0A1G6V2D2</accession>
<dbReference type="RefSeq" id="WP_092935141.1">
    <property type="nucleotide sequence ID" value="NZ_FMZP01000025.1"/>
</dbReference>
<sequence>MTDTTTEKAFILGIDGVPWKLLKRWTESGKLPNFGQIFEEGVAAPLRSTAPPTTPLAWPSIATGTNPDKHGIYAFHALESQYSRRMYTSADLSRPALWDILSPAIVGNVPMTYPAKKIDGAMVSGMITPEIKDGFTHPPDLRKEIEQEIPEYRIGLDWNSYTDDQEEFIDDIDDLVAARRQLMDKLVKDRDWRLCFFVYTAPDRLQHLVWDEDVILDHYQTLDKIVGDAMQYASENDASLYIVSDHGFGPISTFVNLNTLLADHGYLSRKDDDGTRGSLAKLGVTKSAVMNSLNRIGISDDRLVRHLPKSLVNGVAERIPGDHGLYDVDFKETVAFAYGPGHVYVNDVDRFDNGIVEPSEIDSIKRDVEATLMEASDPETGEQVLNVYDGDDLFPTDPDAPDLVVVGRGEYEQKAKLPDNVFESAGDKAAGHRSQGVFLGWGPDIAPGGAPDDASVVDIAPTVLHDVGEPIPEHADGHVLQSVFASNSPQETQSVTTQLYGDEATEKSVEKNSNERFDGVEDRLRGLGYIE</sequence>
<dbReference type="GO" id="GO:0016787">
    <property type="term" value="F:hydrolase activity"/>
    <property type="evidence" value="ECO:0007669"/>
    <property type="project" value="UniProtKB-KW"/>
</dbReference>
<evidence type="ECO:0000256" key="1">
    <source>
        <dbReference type="SAM" id="MobiDB-lite"/>
    </source>
</evidence>
<dbReference type="SUPFAM" id="SSF53649">
    <property type="entry name" value="Alkaline phosphatase-like"/>
    <property type="match status" value="2"/>
</dbReference>
<keyword evidence="4" id="KW-1185">Reference proteome</keyword>
<dbReference type="OrthoDB" id="198670at2157"/>
<feature type="compositionally biased region" description="Polar residues" evidence="1">
    <location>
        <begin position="486"/>
        <end position="499"/>
    </location>
</feature>
<keyword evidence="2" id="KW-0378">Hydrolase</keyword>
<evidence type="ECO:0000313" key="2">
    <source>
        <dbReference type="EMBL" id="SDD47653.1"/>
    </source>
</evidence>
<dbReference type="PANTHER" id="PTHR10151">
    <property type="entry name" value="ECTONUCLEOTIDE PYROPHOSPHATASE/PHOSPHODIESTERASE"/>
    <property type="match status" value="1"/>
</dbReference>
<dbReference type="InterPro" id="IPR002591">
    <property type="entry name" value="Phosphodiest/P_Trfase"/>
</dbReference>
<dbReference type="Gene3D" id="3.40.720.10">
    <property type="entry name" value="Alkaline Phosphatase, subunit A"/>
    <property type="match status" value="2"/>
</dbReference>
<organism evidence="2 5">
    <name type="scientific">Natrinema hispanicum</name>
    <dbReference type="NCBI Taxonomy" id="392421"/>
    <lineage>
        <taxon>Archaea</taxon>
        <taxon>Methanobacteriati</taxon>
        <taxon>Methanobacteriota</taxon>
        <taxon>Stenosarchaea group</taxon>
        <taxon>Halobacteria</taxon>
        <taxon>Halobacteriales</taxon>
        <taxon>Natrialbaceae</taxon>
        <taxon>Natrinema</taxon>
    </lineage>
</organism>
<dbReference type="EMBL" id="FMZP01000025">
    <property type="protein sequence ID" value="SDD47653.1"/>
    <property type="molecule type" value="Genomic_DNA"/>
</dbReference>
<proteinExistence type="predicted"/>
<dbReference type="EMBL" id="FOIC01000030">
    <property type="protein sequence ID" value="SEU03626.1"/>
    <property type="molecule type" value="Genomic_DNA"/>
</dbReference>
<reference evidence="3" key="2">
    <citation type="submission" date="2016-10" db="EMBL/GenBank/DDBJ databases">
        <authorList>
            <person name="de Groot N.N."/>
        </authorList>
    </citation>
    <scope>NUCLEOTIDE SEQUENCE [LARGE SCALE GENOMIC DNA]</scope>
    <source>
        <strain evidence="3">CDM_6</strain>
    </source>
</reference>
<gene>
    <name evidence="3" type="ORF">SAMN04488694_1304</name>
    <name evidence="2" type="ORF">SAMN05192552_10254</name>
</gene>
<dbReference type="STRING" id="392421.SAMN04488694_1304"/>